<dbReference type="Proteomes" id="UP001233999">
    <property type="component" value="Unassembled WGS sequence"/>
</dbReference>
<comment type="caution">
    <text evidence="12">The sequence shown here is derived from an EMBL/GenBank/DDBJ whole genome shotgun (WGS) entry which is preliminary data.</text>
</comment>
<keyword evidence="6" id="KW-0391">Immunity</keyword>
<dbReference type="PANTHER" id="PTHR31837:SF3">
    <property type="entry name" value="CYTOCHROME B-245 CHAPERONE 1"/>
    <property type="match status" value="1"/>
</dbReference>
<feature type="transmembrane region" description="Helical" evidence="11">
    <location>
        <begin position="47"/>
        <end position="64"/>
    </location>
</feature>
<evidence type="ECO:0000256" key="5">
    <source>
        <dbReference type="ARBA" id="ARBA00022824"/>
    </source>
</evidence>
<keyword evidence="3" id="KW-0399">Innate immunity</keyword>
<evidence type="ECO:0000256" key="11">
    <source>
        <dbReference type="SAM" id="Phobius"/>
    </source>
</evidence>
<evidence type="ECO:0000256" key="8">
    <source>
        <dbReference type="ARBA" id="ARBA00023136"/>
    </source>
</evidence>
<keyword evidence="5" id="KW-0256">Endoplasmic reticulum</keyword>
<evidence type="ECO:0000256" key="10">
    <source>
        <dbReference type="ARBA" id="ARBA00030424"/>
    </source>
</evidence>
<keyword evidence="8 11" id="KW-0472">Membrane</keyword>
<comment type="similarity">
    <text evidence="2">Belongs to the CYBC1 family.</text>
</comment>
<accession>A0AAD7Z981</accession>
<evidence type="ECO:0000256" key="4">
    <source>
        <dbReference type="ARBA" id="ARBA00022692"/>
    </source>
</evidence>
<gene>
    <name evidence="12" type="ORF">L9F63_007239</name>
</gene>
<dbReference type="GO" id="GO:0045087">
    <property type="term" value="P:innate immune response"/>
    <property type="evidence" value="ECO:0007669"/>
    <property type="project" value="UniProtKB-KW"/>
</dbReference>
<comment type="subcellular location">
    <subcellularLocation>
        <location evidence="1">Endoplasmic reticulum membrane</location>
        <topology evidence="1">Single-pass membrane protein</topology>
    </subcellularLocation>
</comment>
<keyword evidence="13" id="KW-1185">Reference proteome</keyword>
<reference evidence="12" key="1">
    <citation type="journal article" date="2023" name="IScience">
        <title>Live-bearing cockroach genome reveals convergent evolutionary mechanisms linked to viviparity in insects and beyond.</title>
        <authorList>
            <person name="Fouks B."/>
            <person name="Harrison M.C."/>
            <person name="Mikhailova A.A."/>
            <person name="Marchal E."/>
            <person name="English S."/>
            <person name="Carruthers M."/>
            <person name="Jennings E.C."/>
            <person name="Chiamaka E.L."/>
            <person name="Frigard R.A."/>
            <person name="Pippel M."/>
            <person name="Attardo G.M."/>
            <person name="Benoit J.B."/>
            <person name="Bornberg-Bauer E."/>
            <person name="Tobe S.S."/>
        </authorList>
    </citation>
    <scope>NUCLEOTIDE SEQUENCE</scope>
    <source>
        <strain evidence="12">Stay&amp;Tobe</strain>
    </source>
</reference>
<organism evidence="12 13">
    <name type="scientific">Diploptera punctata</name>
    <name type="common">Pacific beetle cockroach</name>
    <dbReference type="NCBI Taxonomy" id="6984"/>
    <lineage>
        <taxon>Eukaryota</taxon>
        <taxon>Metazoa</taxon>
        <taxon>Ecdysozoa</taxon>
        <taxon>Arthropoda</taxon>
        <taxon>Hexapoda</taxon>
        <taxon>Insecta</taxon>
        <taxon>Pterygota</taxon>
        <taxon>Neoptera</taxon>
        <taxon>Polyneoptera</taxon>
        <taxon>Dictyoptera</taxon>
        <taxon>Blattodea</taxon>
        <taxon>Blaberoidea</taxon>
        <taxon>Blaberidae</taxon>
        <taxon>Diplopterinae</taxon>
        <taxon>Diploptera</taxon>
    </lineage>
</organism>
<protein>
    <recommendedName>
        <fullName evidence="10">Essential for reactive oxygen species protein</fullName>
    </recommendedName>
</protein>
<evidence type="ECO:0000256" key="6">
    <source>
        <dbReference type="ARBA" id="ARBA00022859"/>
    </source>
</evidence>
<dbReference type="InterPro" id="IPR027846">
    <property type="entry name" value="Cybc1"/>
</dbReference>
<dbReference type="EMBL" id="JASPKZ010009814">
    <property type="protein sequence ID" value="KAJ9575927.1"/>
    <property type="molecule type" value="Genomic_DNA"/>
</dbReference>
<reference evidence="12" key="2">
    <citation type="submission" date="2023-05" db="EMBL/GenBank/DDBJ databases">
        <authorList>
            <person name="Fouks B."/>
        </authorList>
    </citation>
    <scope>NUCLEOTIDE SEQUENCE</scope>
    <source>
        <strain evidence="12">Stay&amp;Tobe</strain>
        <tissue evidence="12">Testes</tissue>
    </source>
</reference>
<evidence type="ECO:0000256" key="1">
    <source>
        <dbReference type="ARBA" id="ARBA00004389"/>
    </source>
</evidence>
<dbReference type="Pfam" id="PF15169">
    <property type="entry name" value="Cybc1_Eros"/>
    <property type="match status" value="1"/>
</dbReference>
<keyword evidence="9" id="KW-0143">Chaperone</keyword>
<evidence type="ECO:0000256" key="2">
    <source>
        <dbReference type="ARBA" id="ARBA00009907"/>
    </source>
</evidence>
<proteinExistence type="inferred from homology"/>
<evidence type="ECO:0000313" key="12">
    <source>
        <dbReference type="EMBL" id="KAJ9575927.1"/>
    </source>
</evidence>
<dbReference type="PANTHER" id="PTHR31837">
    <property type="entry name" value="CYTOCHROME B-245 CHAPERONE 1"/>
    <property type="match status" value="1"/>
</dbReference>
<dbReference type="AlphaFoldDB" id="A0AAD7Z981"/>
<dbReference type="GO" id="GO:0005789">
    <property type="term" value="C:endoplasmic reticulum membrane"/>
    <property type="evidence" value="ECO:0007669"/>
    <property type="project" value="UniProtKB-SubCell"/>
</dbReference>
<evidence type="ECO:0000256" key="3">
    <source>
        <dbReference type="ARBA" id="ARBA00022588"/>
    </source>
</evidence>
<evidence type="ECO:0000313" key="13">
    <source>
        <dbReference type="Proteomes" id="UP001233999"/>
    </source>
</evidence>
<keyword evidence="4 11" id="KW-0812">Transmembrane</keyword>
<evidence type="ECO:0000256" key="7">
    <source>
        <dbReference type="ARBA" id="ARBA00022989"/>
    </source>
</evidence>
<name>A0AAD7Z981_DIPPU</name>
<evidence type="ECO:0000256" key="9">
    <source>
        <dbReference type="ARBA" id="ARBA00023186"/>
    </source>
</evidence>
<keyword evidence="7 11" id="KW-1133">Transmembrane helix</keyword>
<sequence>MGGPVLKFKNEEKLHISKGPGIRSWTTLIGLLIIGLGSAIYLADSTVTKTAFILMCLVLGLICMDEWEDCVMDRYQAQVTLTKSNWYDRLCCRYIIGVQSVRQDGLYFMLITGSFAPITTHPIKYSSINH</sequence>
<feature type="transmembrane region" description="Helical" evidence="11">
    <location>
        <begin position="21"/>
        <end position="41"/>
    </location>
</feature>